<feature type="chain" id="PRO_5021867416" description="Gram-positive cocci surface proteins LPxTG domain-containing protein" evidence="2">
    <location>
        <begin position="38"/>
        <end position="223"/>
    </location>
</feature>
<evidence type="ECO:0000313" key="4">
    <source>
        <dbReference type="Proteomes" id="UP000319342"/>
    </source>
</evidence>
<keyword evidence="2" id="KW-0732">Signal</keyword>
<dbReference type="AlphaFoldDB" id="A0A518D3G7"/>
<feature type="compositionally biased region" description="Pro residues" evidence="1">
    <location>
        <begin position="174"/>
        <end position="188"/>
    </location>
</feature>
<dbReference type="PROSITE" id="PS51257">
    <property type="entry name" value="PROKAR_LIPOPROTEIN"/>
    <property type="match status" value="1"/>
</dbReference>
<evidence type="ECO:0000313" key="3">
    <source>
        <dbReference type="EMBL" id="QDU86017.1"/>
    </source>
</evidence>
<feature type="compositionally biased region" description="Low complexity" evidence="1">
    <location>
        <begin position="44"/>
        <end position="66"/>
    </location>
</feature>
<name>A0A518D3G7_9BACT</name>
<reference evidence="3 4" key="1">
    <citation type="submission" date="2019-02" db="EMBL/GenBank/DDBJ databases">
        <title>Deep-cultivation of Planctomycetes and their phenomic and genomic characterization uncovers novel biology.</title>
        <authorList>
            <person name="Wiegand S."/>
            <person name="Jogler M."/>
            <person name="Boedeker C."/>
            <person name="Pinto D."/>
            <person name="Vollmers J."/>
            <person name="Rivas-Marin E."/>
            <person name="Kohn T."/>
            <person name="Peeters S.H."/>
            <person name="Heuer A."/>
            <person name="Rast P."/>
            <person name="Oberbeckmann S."/>
            <person name="Bunk B."/>
            <person name="Jeske O."/>
            <person name="Meyerdierks A."/>
            <person name="Storesund J.E."/>
            <person name="Kallscheuer N."/>
            <person name="Luecker S."/>
            <person name="Lage O.M."/>
            <person name="Pohl T."/>
            <person name="Merkel B.J."/>
            <person name="Hornburger P."/>
            <person name="Mueller R.-W."/>
            <person name="Bruemmer F."/>
            <person name="Labrenz M."/>
            <person name="Spormann A.M."/>
            <person name="Op den Camp H."/>
            <person name="Overmann J."/>
            <person name="Amann R."/>
            <person name="Jetten M.S.M."/>
            <person name="Mascher T."/>
            <person name="Medema M.H."/>
            <person name="Devos D.P."/>
            <person name="Kaster A.-K."/>
            <person name="Ovreas L."/>
            <person name="Rohde M."/>
            <person name="Galperin M.Y."/>
            <person name="Jogler C."/>
        </authorList>
    </citation>
    <scope>NUCLEOTIDE SEQUENCE [LARGE SCALE GENOMIC DNA]</scope>
    <source>
        <strain evidence="3 4">Pla163</strain>
    </source>
</reference>
<feature type="compositionally biased region" description="Polar residues" evidence="1">
    <location>
        <begin position="107"/>
        <end position="118"/>
    </location>
</feature>
<evidence type="ECO:0000256" key="2">
    <source>
        <dbReference type="SAM" id="SignalP"/>
    </source>
</evidence>
<keyword evidence="4" id="KW-1185">Reference proteome</keyword>
<protein>
    <recommendedName>
        <fullName evidence="5">Gram-positive cocci surface proteins LPxTG domain-containing protein</fullName>
    </recommendedName>
</protein>
<feature type="region of interest" description="Disordered" evidence="1">
    <location>
        <begin position="44"/>
        <end position="74"/>
    </location>
</feature>
<accession>A0A518D3G7</accession>
<proteinExistence type="predicted"/>
<feature type="signal peptide" evidence="2">
    <location>
        <begin position="1"/>
        <end position="37"/>
    </location>
</feature>
<dbReference type="EMBL" id="CP036290">
    <property type="protein sequence ID" value="QDU86017.1"/>
    <property type="molecule type" value="Genomic_DNA"/>
</dbReference>
<evidence type="ECO:0000256" key="1">
    <source>
        <dbReference type="SAM" id="MobiDB-lite"/>
    </source>
</evidence>
<dbReference type="RefSeq" id="WP_145190478.1">
    <property type="nucleotide sequence ID" value="NZ_CP036290.1"/>
</dbReference>
<feature type="region of interest" description="Disordered" evidence="1">
    <location>
        <begin position="142"/>
        <end position="191"/>
    </location>
</feature>
<organism evidence="3 4">
    <name type="scientific">Rohdeia mirabilis</name>
    <dbReference type="NCBI Taxonomy" id="2528008"/>
    <lineage>
        <taxon>Bacteria</taxon>
        <taxon>Pseudomonadati</taxon>
        <taxon>Planctomycetota</taxon>
        <taxon>Planctomycetia</taxon>
        <taxon>Planctomycetia incertae sedis</taxon>
        <taxon>Rohdeia</taxon>
    </lineage>
</organism>
<dbReference type="Proteomes" id="UP000319342">
    <property type="component" value="Chromosome"/>
</dbReference>
<evidence type="ECO:0008006" key="5">
    <source>
        <dbReference type="Google" id="ProtNLM"/>
    </source>
</evidence>
<gene>
    <name evidence="3" type="ORF">Pla163_31640</name>
</gene>
<feature type="region of interest" description="Disordered" evidence="1">
    <location>
        <begin position="107"/>
        <end position="126"/>
    </location>
</feature>
<sequence precursor="true">MTTSPTKLRLPVLLAGALALGTVAVQGCGLAGSPAQAAIAVSTGAPGLASSPGAAAPVPSATAPDARVQDPDVPPPAPVLALGSGRASGGAPQVDPRVLSIPLAERFTQSTSGASNPGTRPGPADTPMTGMLAAVMTQGDRVVRSSQNPPIVIPPPPGGEEEEECGEGEVCPGPMDPVDPVDPPPPTGVPEIDANLLGTGLLLMIGGALVLSARRREEDFLEA</sequence>